<name>A0A2M7BSV1_9BACT</name>
<comment type="caution">
    <text evidence="1">The sequence shown here is derived from an EMBL/GenBank/DDBJ whole genome shotgun (WGS) entry which is preliminary data.</text>
</comment>
<dbReference type="Proteomes" id="UP000230119">
    <property type="component" value="Unassembled WGS sequence"/>
</dbReference>
<organism evidence="1 2">
    <name type="scientific">Candidatus Roizmanbacteria bacterium CG03_land_8_20_14_0_80_39_12</name>
    <dbReference type="NCBI Taxonomy" id="1974847"/>
    <lineage>
        <taxon>Bacteria</taxon>
        <taxon>Candidatus Roizmaniibacteriota</taxon>
    </lineage>
</organism>
<dbReference type="AlphaFoldDB" id="A0A2M7BSV1"/>
<gene>
    <name evidence="1" type="ORF">COS52_02095</name>
</gene>
<dbReference type="EMBL" id="PEVA01000090">
    <property type="protein sequence ID" value="PIV08551.1"/>
    <property type="molecule type" value="Genomic_DNA"/>
</dbReference>
<protein>
    <submittedName>
        <fullName evidence="1">Uncharacterized protein</fullName>
    </submittedName>
</protein>
<evidence type="ECO:0000313" key="2">
    <source>
        <dbReference type="Proteomes" id="UP000230119"/>
    </source>
</evidence>
<evidence type="ECO:0000313" key="1">
    <source>
        <dbReference type="EMBL" id="PIV08551.1"/>
    </source>
</evidence>
<accession>A0A2M7BSV1</accession>
<sequence length="129" mass="15021">MKFCRLVNKKNAITNAMRLLRCSKRSVHATMDIQSEIDSPLPKKYHALITRRAKHGIHIYRYVYGTKPMFNKIKNNYEGVQMCYGGSMNRYQRMLIIDKKMGMLGLGGNIFLTQFEPLIKSLLDYAKIK</sequence>
<proteinExistence type="predicted"/>
<reference evidence="2" key="1">
    <citation type="submission" date="2017-09" db="EMBL/GenBank/DDBJ databases">
        <title>Depth-based differentiation of microbial function through sediment-hosted aquifers and enrichment of novel symbionts in the deep terrestrial subsurface.</title>
        <authorList>
            <person name="Probst A.J."/>
            <person name="Ladd B."/>
            <person name="Jarett J.K."/>
            <person name="Geller-Mcgrath D.E."/>
            <person name="Sieber C.M.K."/>
            <person name="Emerson J.B."/>
            <person name="Anantharaman K."/>
            <person name="Thomas B.C."/>
            <person name="Malmstrom R."/>
            <person name="Stieglmeier M."/>
            <person name="Klingl A."/>
            <person name="Woyke T."/>
            <person name="Ryan C.M."/>
            <person name="Banfield J.F."/>
        </authorList>
    </citation>
    <scope>NUCLEOTIDE SEQUENCE [LARGE SCALE GENOMIC DNA]</scope>
</reference>